<dbReference type="RefSeq" id="WP_011386504.1">
    <property type="nucleotide sequence ID" value="NC_007626.1"/>
</dbReference>
<feature type="transmembrane region" description="Helical" evidence="1">
    <location>
        <begin position="365"/>
        <end position="383"/>
    </location>
</feature>
<sequence length="426" mass="47228">MAEGLPIRLNEHAQRRSLAGEVHARPYELLSAPVRASQLAMVGANPADEREHLTQLLASHGAEPPGDGAGYFIRDLGGFRLRWERHSEFSTYTVMRFDPFDDGFAHTALDMLPASWLETMPGEAMTAVHVLVTKELPDDLGPLFDGNTLVGAKVLWGAGEAWTDFRLHADGFSRVVLKDCGLTRGQTGRLVQRLLEIETYRMMALLAFPLARQSAPEVARIDRELAGIVSQLADPAVQQNDRDLLEHLTRLAAEAERLDAATSFRMSAAKAYYAIVCRRIEELREDRIPGLQTFAEFVDRRLGPAMKTCESVSERQQLLATRVSRAGDLLRTRVDIALEEKNRDLLNSMNRRAELQLRLQETVEGLSVVAISYYLLGLIGYLAKGLKSVGLPVDYDLAGLIGLPVVAAAVWLGVRRLRKALSHKGE</sequence>
<keyword evidence="3" id="KW-1185">Reference proteome</keyword>
<dbReference type="Proteomes" id="UP000007058">
    <property type="component" value="Chromosome"/>
</dbReference>
<keyword evidence="1" id="KW-0812">Transmembrane</keyword>
<dbReference type="OrthoDB" id="9767470at2"/>
<dbReference type="HOGENOM" id="CLU_035873_0_0_5"/>
<dbReference type="Pfam" id="PF11902">
    <property type="entry name" value="DUF3422"/>
    <property type="match status" value="1"/>
</dbReference>
<evidence type="ECO:0000256" key="1">
    <source>
        <dbReference type="SAM" id="Phobius"/>
    </source>
</evidence>
<dbReference type="EMBL" id="AP007255">
    <property type="protein sequence ID" value="BAE52959.1"/>
    <property type="molecule type" value="Genomic_DNA"/>
</dbReference>
<protein>
    <submittedName>
        <fullName evidence="2">Uncharacterized membrane-anchored protein conserved in bacteria</fullName>
    </submittedName>
</protein>
<dbReference type="AlphaFoldDB" id="Q2VZL6"/>
<accession>Q2VZL6</accession>
<reference evidence="2 3" key="1">
    <citation type="journal article" date="2005" name="DNA Res.">
        <title>Complete genome sequence of the facultative anaerobic magnetotactic bacterium Magnetospirillum sp. strain AMB-1.</title>
        <authorList>
            <person name="Matsunaga T."/>
            <person name="Okamura Y."/>
            <person name="Fukuda Y."/>
            <person name="Wahyudi A.T."/>
            <person name="Murase Y."/>
            <person name="Takeyama H."/>
        </authorList>
    </citation>
    <scope>NUCLEOTIDE SEQUENCE [LARGE SCALE GENOMIC DNA]</scope>
    <source>
        <strain evidence="3">ATCC 700264 / AMB-1</strain>
    </source>
</reference>
<evidence type="ECO:0000313" key="3">
    <source>
        <dbReference type="Proteomes" id="UP000007058"/>
    </source>
</evidence>
<dbReference type="KEGG" id="mag:amb4155"/>
<feature type="transmembrane region" description="Helical" evidence="1">
    <location>
        <begin position="395"/>
        <end position="414"/>
    </location>
</feature>
<gene>
    <name evidence="2" type="ordered locus">amb4155</name>
</gene>
<keyword evidence="1" id="KW-0472">Membrane</keyword>
<name>Q2VZL6_PARM1</name>
<keyword evidence="1" id="KW-1133">Transmembrane helix</keyword>
<evidence type="ECO:0000313" key="2">
    <source>
        <dbReference type="EMBL" id="BAE52959.1"/>
    </source>
</evidence>
<organism evidence="2 3">
    <name type="scientific">Paramagnetospirillum magneticum (strain ATCC 700264 / AMB-1)</name>
    <name type="common">Magnetospirillum magneticum</name>
    <dbReference type="NCBI Taxonomy" id="342108"/>
    <lineage>
        <taxon>Bacteria</taxon>
        <taxon>Pseudomonadati</taxon>
        <taxon>Pseudomonadota</taxon>
        <taxon>Alphaproteobacteria</taxon>
        <taxon>Rhodospirillales</taxon>
        <taxon>Magnetospirillaceae</taxon>
        <taxon>Paramagnetospirillum</taxon>
    </lineage>
</organism>
<dbReference type="InterPro" id="IPR021830">
    <property type="entry name" value="DUF3422"/>
</dbReference>
<proteinExistence type="predicted"/>